<evidence type="ECO:0000313" key="3">
    <source>
        <dbReference type="Proteomes" id="UP001175211"/>
    </source>
</evidence>
<feature type="transmembrane region" description="Helical" evidence="1">
    <location>
        <begin position="221"/>
        <end position="244"/>
    </location>
</feature>
<feature type="transmembrane region" description="Helical" evidence="1">
    <location>
        <begin position="30"/>
        <end position="50"/>
    </location>
</feature>
<keyword evidence="3" id="KW-1185">Reference proteome</keyword>
<dbReference type="GeneID" id="85363636"/>
<protein>
    <submittedName>
        <fullName evidence="2">Uncharacterized protein</fullName>
    </submittedName>
</protein>
<keyword evidence="1" id="KW-0812">Transmembrane</keyword>
<evidence type="ECO:0000256" key="1">
    <source>
        <dbReference type="SAM" id="Phobius"/>
    </source>
</evidence>
<dbReference type="RefSeq" id="XP_060336847.1">
    <property type="nucleotide sequence ID" value="XM_060480088.1"/>
</dbReference>
<keyword evidence="1" id="KW-0472">Membrane</keyword>
<comment type="caution">
    <text evidence="2">The sequence shown here is derived from an EMBL/GenBank/DDBJ whole genome shotgun (WGS) entry which is preliminary data.</text>
</comment>
<feature type="transmembrane region" description="Helical" evidence="1">
    <location>
        <begin position="183"/>
        <end position="209"/>
    </location>
</feature>
<feature type="transmembrane region" description="Helical" evidence="1">
    <location>
        <begin position="113"/>
        <end position="132"/>
    </location>
</feature>
<dbReference type="Proteomes" id="UP001175211">
    <property type="component" value="Unassembled WGS sequence"/>
</dbReference>
<feature type="transmembrane region" description="Helical" evidence="1">
    <location>
        <begin position="62"/>
        <end position="84"/>
    </location>
</feature>
<keyword evidence="1" id="KW-1133">Transmembrane helix</keyword>
<accession>A0AA39U307</accession>
<dbReference type="AlphaFoldDB" id="A0AA39U307"/>
<proteinExistence type="predicted"/>
<feature type="transmembrane region" description="Helical" evidence="1">
    <location>
        <begin position="144"/>
        <end position="163"/>
    </location>
</feature>
<dbReference type="EMBL" id="JAUEPS010000004">
    <property type="protein sequence ID" value="KAK0466020.1"/>
    <property type="molecule type" value="Genomic_DNA"/>
</dbReference>
<sequence>MTSQTDIPEGLTDDEINFIFQDLDTVLNTIILAFLLHGIYTGVLAVTLWTNYMNKSRPIRNVMIIVIILIYTLTSIGFALNWSFVHSAFITVTNGQNFWTVYLKLTIGTNDKLVLSIGITGTLCTILADSVTIWRCGVIWGRNWLIVLLPTLCLVSSIELTPGPVFKTIDMYMMFTNGNDLDLLYRVLYVSFTLVTTIWCTLGIVYHILSIGGNLRAYRRTIEILVESSTLYSVALILYVAFFAHNDWDAGYLDSVATASAKPRGCLLCLFGLAQDRKDGKDKKIKGLYQVRLSKENTPQKGEQQLSSLTDTKYNVNNYMGEWKKHAPSGTSLPGWPPS</sequence>
<gene>
    <name evidence="2" type="ORF">EV420DRAFT_1743898</name>
</gene>
<name>A0AA39U307_ARMTA</name>
<organism evidence="2 3">
    <name type="scientific">Armillaria tabescens</name>
    <name type="common">Ringless honey mushroom</name>
    <name type="synonym">Agaricus tabescens</name>
    <dbReference type="NCBI Taxonomy" id="1929756"/>
    <lineage>
        <taxon>Eukaryota</taxon>
        <taxon>Fungi</taxon>
        <taxon>Dikarya</taxon>
        <taxon>Basidiomycota</taxon>
        <taxon>Agaricomycotina</taxon>
        <taxon>Agaricomycetes</taxon>
        <taxon>Agaricomycetidae</taxon>
        <taxon>Agaricales</taxon>
        <taxon>Marasmiineae</taxon>
        <taxon>Physalacriaceae</taxon>
        <taxon>Desarmillaria</taxon>
    </lineage>
</organism>
<reference evidence="2" key="1">
    <citation type="submission" date="2023-06" db="EMBL/GenBank/DDBJ databases">
        <authorList>
            <consortium name="Lawrence Berkeley National Laboratory"/>
            <person name="Ahrendt S."/>
            <person name="Sahu N."/>
            <person name="Indic B."/>
            <person name="Wong-Bajracharya J."/>
            <person name="Merenyi Z."/>
            <person name="Ke H.-M."/>
            <person name="Monk M."/>
            <person name="Kocsube S."/>
            <person name="Drula E."/>
            <person name="Lipzen A."/>
            <person name="Balint B."/>
            <person name="Henrissat B."/>
            <person name="Andreopoulos B."/>
            <person name="Martin F.M."/>
            <person name="Harder C.B."/>
            <person name="Rigling D."/>
            <person name="Ford K.L."/>
            <person name="Foster G.D."/>
            <person name="Pangilinan J."/>
            <person name="Papanicolaou A."/>
            <person name="Barry K."/>
            <person name="LaButti K."/>
            <person name="Viragh M."/>
            <person name="Koriabine M."/>
            <person name="Yan M."/>
            <person name="Riley R."/>
            <person name="Champramary S."/>
            <person name="Plett K.L."/>
            <person name="Tsai I.J."/>
            <person name="Slot J."/>
            <person name="Sipos G."/>
            <person name="Plett J."/>
            <person name="Nagy L.G."/>
            <person name="Grigoriev I.V."/>
        </authorList>
    </citation>
    <scope>NUCLEOTIDE SEQUENCE</scope>
    <source>
        <strain evidence="2">CCBAS 213</strain>
    </source>
</reference>
<evidence type="ECO:0000313" key="2">
    <source>
        <dbReference type="EMBL" id="KAK0466020.1"/>
    </source>
</evidence>